<evidence type="ECO:0000313" key="2">
    <source>
        <dbReference type="EMBL" id="SKM03765.1"/>
    </source>
</evidence>
<gene>
    <name evidence="2" type="ORF">SAMEA2259716_02371</name>
</gene>
<dbReference type="SUPFAM" id="SSF53098">
    <property type="entry name" value="Ribonuclease H-like"/>
    <property type="match status" value="1"/>
</dbReference>
<evidence type="ECO:0000313" key="3">
    <source>
        <dbReference type="Proteomes" id="UP000190074"/>
    </source>
</evidence>
<accession>A0A1U0V2G5</accession>
<dbReference type="InterPro" id="IPR036397">
    <property type="entry name" value="RNaseH_sf"/>
</dbReference>
<name>A0A1U0V2G5_9MYCO</name>
<sequence>MAAKILTVDIETQRAIVETFSLYKPFIHIDRVVKPSRILCFAAQWRGSDKVIFHAAWDDADGDAYDRMIRAAWELLNEADIVVTYNGDRFDLQWFNAEFERLKHGPPTPYKSFDLVKLTKQKFKQGLLSLKLDWSSRIYLGDRKVPHGGTDLWHDIRYGTRAERRAAQKVMREYCEHDTVLTGQLMERWLPWSKLNLSLYEDNDDELLHCVKCNGTDLKRDGVKFYATSGFLYQMYRCKSKGCRATSRGKRAQRSSELRPV</sequence>
<protein>
    <submittedName>
        <fullName evidence="2">Predicted exonuclease</fullName>
    </submittedName>
</protein>
<dbReference type="Pfam" id="PF13482">
    <property type="entry name" value="RNase_H_2"/>
    <property type="match status" value="1"/>
</dbReference>
<proteinExistence type="predicted"/>
<dbReference type="AlphaFoldDB" id="A0A1U0V2G5"/>
<dbReference type="GO" id="GO:0004527">
    <property type="term" value="F:exonuclease activity"/>
    <property type="evidence" value="ECO:0007669"/>
    <property type="project" value="UniProtKB-KW"/>
</dbReference>
<dbReference type="GO" id="GO:0003676">
    <property type="term" value="F:nucleic acid binding"/>
    <property type="evidence" value="ECO:0007669"/>
    <property type="project" value="InterPro"/>
</dbReference>
<evidence type="ECO:0000259" key="1">
    <source>
        <dbReference type="Pfam" id="PF13482"/>
    </source>
</evidence>
<reference evidence="2 3" key="1">
    <citation type="submission" date="2016-11" db="EMBL/GenBank/DDBJ databases">
        <authorList>
            <consortium name="Pathogen Informatics"/>
        </authorList>
    </citation>
    <scope>NUCLEOTIDE SEQUENCE [LARGE SCALE GENOMIC DNA]</scope>
    <source>
        <strain evidence="2 3">911</strain>
    </source>
</reference>
<organism evidence="2 3">
    <name type="scientific">Mycobacteroides abscessus subsp. massiliense</name>
    <dbReference type="NCBI Taxonomy" id="1962118"/>
    <lineage>
        <taxon>Bacteria</taxon>
        <taxon>Bacillati</taxon>
        <taxon>Actinomycetota</taxon>
        <taxon>Actinomycetes</taxon>
        <taxon>Mycobacteriales</taxon>
        <taxon>Mycobacteriaceae</taxon>
        <taxon>Mycobacteroides</taxon>
        <taxon>Mycobacteroides abscessus</taxon>
    </lineage>
</organism>
<dbReference type="Gene3D" id="3.30.420.10">
    <property type="entry name" value="Ribonuclease H-like superfamily/Ribonuclease H"/>
    <property type="match status" value="1"/>
</dbReference>
<keyword evidence="2" id="KW-0378">Hydrolase</keyword>
<keyword evidence="2" id="KW-0269">Exonuclease</keyword>
<dbReference type="Proteomes" id="UP000190074">
    <property type="component" value="Unassembled WGS sequence"/>
</dbReference>
<dbReference type="EMBL" id="FVGW01000004">
    <property type="protein sequence ID" value="SKM03765.1"/>
    <property type="molecule type" value="Genomic_DNA"/>
</dbReference>
<dbReference type="InterPro" id="IPR012337">
    <property type="entry name" value="RNaseH-like_sf"/>
</dbReference>
<feature type="domain" description="YprB ribonuclease H-like" evidence="1">
    <location>
        <begin position="39"/>
        <end position="189"/>
    </location>
</feature>
<dbReference type="RefSeq" id="WP_079626482.1">
    <property type="nucleotide sequence ID" value="NZ_FVGW01000004.1"/>
</dbReference>
<keyword evidence="2" id="KW-0540">Nuclease</keyword>
<dbReference type="InterPro" id="IPR038720">
    <property type="entry name" value="YprB_RNase_H-like_dom"/>
</dbReference>